<evidence type="ECO:0000313" key="3">
    <source>
        <dbReference type="Proteomes" id="UP000307602"/>
    </source>
</evidence>
<feature type="transmembrane region" description="Helical" evidence="1">
    <location>
        <begin position="9"/>
        <end position="26"/>
    </location>
</feature>
<keyword evidence="1" id="KW-1133">Transmembrane helix</keyword>
<evidence type="ECO:0000313" key="2">
    <source>
        <dbReference type="EMBL" id="TGV01779.1"/>
    </source>
</evidence>
<dbReference type="Proteomes" id="UP000307602">
    <property type="component" value="Unassembled WGS sequence"/>
</dbReference>
<feature type="transmembrane region" description="Helical" evidence="1">
    <location>
        <begin position="140"/>
        <end position="165"/>
    </location>
</feature>
<name>A0A4S1DUY5_9FLAO</name>
<dbReference type="RefSeq" id="WP_135877813.1">
    <property type="nucleotide sequence ID" value="NZ_SRSO01000020.1"/>
</dbReference>
<dbReference type="EMBL" id="SRSO01000020">
    <property type="protein sequence ID" value="TGV01779.1"/>
    <property type="molecule type" value="Genomic_DNA"/>
</dbReference>
<reference evidence="2 3" key="1">
    <citation type="submission" date="2019-04" db="EMBL/GenBank/DDBJ databases">
        <authorList>
            <person name="Liu A."/>
        </authorList>
    </citation>
    <scope>NUCLEOTIDE SEQUENCE [LARGE SCALE GENOMIC DNA]</scope>
    <source>
        <strain evidence="2 3">RZ03</strain>
    </source>
</reference>
<feature type="transmembrane region" description="Helical" evidence="1">
    <location>
        <begin position="72"/>
        <end position="96"/>
    </location>
</feature>
<keyword evidence="1" id="KW-0812">Transmembrane</keyword>
<dbReference type="OrthoDB" id="6384283at2"/>
<protein>
    <submittedName>
        <fullName evidence="2">DUF4199 domain-containing protein</fullName>
    </submittedName>
</protein>
<comment type="caution">
    <text evidence="2">The sequence shown here is derived from an EMBL/GenBank/DDBJ whole genome shotgun (WGS) entry which is preliminary data.</text>
</comment>
<dbReference type="AlphaFoldDB" id="A0A4S1DUY5"/>
<dbReference type="InterPro" id="IPR025250">
    <property type="entry name" value="DUF4199"/>
</dbReference>
<proteinExistence type="predicted"/>
<keyword evidence="3" id="KW-1185">Reference proteome</keyword>
<keyword evidence="1" id="KW-0472">Membrane</keyword>
<evidence type="ECO:0000256" key="1">
    <source>
        <dbReference type="SAM" id="Phobius"/>
    </source>
</evidence>
<dbReference type="Pfam" id="PF13858">
    <property type="entry name" value="DUF4199"/>
    <property type="match status" value="1"/>
</dbReference>
<gene>
    <name evidence="2" type="ORF">EM932_13980</name>
</gene>
<organism evidence="2 3">
    <name type="scientific">Flavivirga rizhaonensis</name>
    <dbReference type="NCBI Taxonomy" id="2559571"/>
    <lineage>
        <taxon>Bacteria</taxon>
        <taxon>Pseudomonadati</taxon>
        <taxon>Bacteroidota</taxon>
        <taxon>Flavobacteriia</taxon>
        <taxon>Flavobacteriales</taxon>
        <taxon>Flavobacteriaceae</taxon>
        <taxon>Flavivirga</taxon>
    </lineage>
</organism>
<sequence length="169" mass="18831">MLSTIKKFGGYSAITGGFIFIGGHFFDWNVDFTILEILGYLAILVSLSFVFFGIKHFRDQINSGIISFKRALLIGLVISAISGIVIGLLDVVYVTVINPDFVVEYKTYALEGMKNTLSANEFELKKAALEEQMELFANPIFTWAIMFTIVFAIGIIISLLSSLILQRKN</sequence>
<feature type="transmembrane region" description="Helical" evidence="1">
    <location>
        <begin position="32"/>
        <end position="52"/>
    </location>
</feature>
<accession>A0A4S1DUY5</accession>